<feature type="compositionally biased region" description="Acidic residues" evidence="1">
    <location>
        <begin position="306"/>
        <end position="315"/>
    </location>
</feature>
<sequence>MTSYEARIEAICKEFADDAIAWDEDVDKSKLSFLDRIRPCIREPAEFEALLNDHSRPGCLRNDELVRWDQRKTIRDALYGLISKHSGSSKLFEVDVTELASCWEQKEWDKDSEWDSYYGSGQTLIRRFETWDAKWDDTENGEAGRSAFFTWFEGFGERVLLQPLSAADAKLFDLSFDPEFDESDTDAVDSNDYDLDYVNSMDGAGTSDAPVLQSPVSPPLSEQGFAGTPEDVADDSDNNSGQTSNIEFTNTAQLPQPDGCTVGTSTESTSVDYHGHADKSGATTSNAFHDQILSSQPVTAEVDCDNMDAELDGPTDADGVSSNAPQAGDSGQQMSETVPVPGSTTSSTVKDLDMNDSTPEEDAFELCTNNTNAEVGTRNFFGLPHQSTSQHSFTTSHVPPSYSNCAAVSTPEY</sequence>
<feature type="region of interest" description="Disordered" evidence="1">
    <location>
        <begin position="378"/>
        <end position="413"/>
    </location>
</feature>
<organism evidence="2 3">
    <name type="scientific">Ophiobolus disseminans</name>
    <dbReference type="NCBI Taxonomy" id="1469910"/>
    <lineage>
        <taxon>Eukaryota</taxon>
        <taxon>Fungi</taxon>
        <taxon>Dikarya</taxon>
        <taxon>Ascomycota</taxon>
        <taxon>Pezizomycotina</taxon>
        <taxon>Dothideomycetes</taxon>
        <taxon>Pleosporomycetidae</taxon>
        <taxon>Pleosporales</taxon>
        <taxon>Pleosporineae</taxon>
        <taxon>Phaeosphaeriaceae</taxon>
        <taxon>Ophiobolus</taxon>
    </lineage>
</organism>
<feature type="compositionally biased region" description="Polar residues" evidence="1">
    <location>
        <begin position="238"/>
        <end position="254"/>
    </location>
</feature>
<feature type="compositionally biased region" description="Low complexity" evidence="1">
    <location>
        <begin position="335"/>
        <end position="349"/>
    </location>
</feature>
<feature type="region of interest" description="Disordered" evidence="1">
    <location>
        <begin position="306"/>
        <end position="361"/>
    </location>
</feature>
<protein>
    <submittedName>
        <fullName evidence="2">Uncharacterized protein</fullName>
    </submittedName>
</protein>
<dbReference type="AlphaFoldDB" id="A0A6A7ADH8"/>
<feature type="compositionally biased region" description="Polar residues" evidence="1">
    <location>
        <begin position="320"/>
        <end position="334"/>
    </location>
</feature>
<dbReference type="EMBL" id="MU006219">
    <property type="protein sequence ID" value="KAF2830737.1"/>
    <property type="molecule type" value="Genomic_DNA"/>
</dbReference>
<name>A0A6A7ADH8_9PLEO</name>
<dbReference type="Proteomes" id="UP000799424">
    <property type="component" value="Unassembled WGS sequence"/>
</dbReference>
<feature type="region of interest" description="Disordered" evidence="1">
    <location>
        <begin position="199"/>
        <end position="278"/>
    </location>
</feature>
<accession>A0A6A7ADH8</accession>
<evidence type="ECO:0000313" key="2">
    <source>
        <dbReference type="EMBL" id="KAF2830737.1"/>
    </source>
</evidence>
<feature type="compositionally biased region" description="Polar residues" evidence="1">
    <location>
        <begin position="401"/>
        <end position="413"/>
    </location>
</feature>
<evidence type="ECO:0000256" key="1">
    <source>
        <dbReference type="SAM" id="MobiDB-lite"/>
    </source>
</evidence>
<feature type="compositionally biased region" description="Polar residues" evidence="1">
    <location>
        <begin position="262"/>
        <end position="271"/>
    </location>
</feature>
<feature type="compositionally biased region" description="Low complexity" evidence="1">
    <location>
        <begin position="385"/>
        <end position="397"/>
    </location>
</feature>
<keyword evidence="3" id="KW-1185">Reference proteome</keyword>
<evidence type="ECO:0000313" key="3">
    <source>
        <dbReference type="Proteomes" id="UP000799424"/>
    </source>
</evidence>
<gene>
    <name evidence="2" type="ORF">CC86DRAFT_402756</name>
</gene>
<reference evidence="2" key="1">
    <citation type="journal article" date="2020" name="Stud. Mycol.">
        <title>101 Dothideomycetes genomes: a test case for predicting lifestyles and emergence of pathogens.</title>
        <authorList>
            <person name="Haridas S."/>
            <person name="Albert R."/>
            <person name="Binder M."/>
            <person name="Bloem J."/>
            <person name="Labutti K."/>
            <person name="Salamov A."/>
            <person name="Andreopoulos B."/>
            <person name="Baker S."/>
            <person name="Barry K."/>
            <person name="Bills G."/>
            <person name="Bluhm B."/>
            <person name="Cannon C."/>
            <person name="Castanera R."/>
            <person name="Culley D."/>
            <person name="Daum C."/>
            <person name="Ezra D."/>
            <person name="Gonzalez J."/>
            <person name="Henrissat B."/>
            <person name="Kuo A."/>
            <person name="Liang C."/>
            <person name="Lipzen A."/>
            <person name="Lutzoni F."/>
            <person name="Magnuson J."/>
            <person name="Mondo S."/>
            <person name="Nolan M."/>
            <person name="Ohm R."/>
            <person name="Pangilinan J."/>
            <person name="Park H.-J."/>
            <person name="Ramirez L."/>
            <person name="Alfaro M."/>
            <person name="Sun H."/>
            <person name="Tritt A."/>
            <person name="Yoshinaga Y."/>
            <person name="Zwiers L.-H."/>
            <person name="Turgeon B."/>
            <person name="Goodwin S."/>
            <person name="Spatafora J."/>
            <person name="Crous P."/>
            <person name="Grigoriev I."/>
        </authorList>
    </citation>
    <scope>NUCLEOTIDE SEQUENCE</scope>
    <source>
        <strain evidence="2">CBS 113818</strain>
    </source>
</reference>
<proteinExistence type="predicted"/>
<feature type="compositionally biased region" description="Low complexity" evidence="1">
    <location>
        <begin position="210"/>
        <end position="221"/>
    </location>
</feature>